<dbReference type="GO" id="GO:0046872">
    <property type="term" value="F:metal ion binding"/>
    <property type="evidence" value="ECO:0007669"/>
    <property type="project" value="UniProtKB-KW"/>
</dbReference>
<feature type="domain" description="Fe2OG dioxygenase" evidence="6">
    <location>
        <begin position="202"/>
        <end position="299"/>
    </location>
</feature>
<comment type="caution">
    <text evidence="7">The sequence shown here is derived from an EMBL/GenBank/DDBJ whole genome shotgun (WGS) entry which is preliminary data.</text>
</comment>
<evidence type="ECO:0000256" key="4">
    <source>
        <dbReference type="ARBA" id="ARBA00023004"/>
    </source>
</evidence>
<dbReference type="Gene3D" id="2.60.120.330">
    <property type="entry name" value="B-lactam Antibiotic, Isopenicillin N Synthase, Chain"/>
    <property type="match status" value="1"/>
</dbReference>
<dbReference type="PANTHER" id="PTHR10209:SF662">
    <property type="entry name" value="OS01G0536400 PROTEIN"/>
    <property type="match status" value="1"/>
</dbReference>
<dbReference type="Pfam" id="PF03171">
    <property type="entry name" value="2OG-FeII_Oxy"/>
    <property type="match status" value="1"/>
</dbReference>
<dbReference type="InterPro" id="IPR044861">
    <property type="entry name" value="IPNS-like_FE2OG_OXY"/>
</dbReference>
<gene>
    <name evidence="7" type="ORF">QYE76_053169</name>
</gene>
<proteinExistence type="inferred from homology"/>
<evidence type="ECO:0000256" key="2">
    <source>
        <dbReference type="ARBA" id="ARBA00022723"/>
    </source>
</evidence>
<evidence type="ECO:0000256" key="1">
    <source>
        <dbReference type="ARBA" id="ARBA00008056"/>
    </source>
</evidence>
<dbReference type="Proteomes" id="UP001231189">
    <property type="component" value="Unassembled WGS sequence"/>
</dbReference>
<dbReference type="InterPro" id="IPR027443">
    <property type="entry name" value="IPNS-like_sf"/>
</dbReference>
<dbReference type="FunFam" id="2.60.120.330:FF:000026">
    <property type="entry name" value="DIBOA-glucoside dioxygenase BX6"/>
    <property type="match status" value="1"/>
</dbReference>
<dbReference type="SUPFAM" id="SSF51197">
    <property type="entry name" value="Clavaminate synthase-like"/>
    <property type="match status" value="1"/>
</dbReference>
<evidence type="ECO:0000259" key="6">
    <source>
        <dbReference type="PROSITE" id="PS51471"/>
    </source>
</evidence>
<dbReference type="PANTHER" id="PTHR10209">
    <property type="entry name" value="OXIDOREDUCTASE, 2OG-FE II OXYGENASE FAMILY PROTEIN"/>
    <property type="match status" value="1"/>
</dbReference>
<keyword evidence="2 5" id="KW-0479">Metal-binding</keyword>
<sequence length="353" mass="38327">MAAADDYDGAAALAEFHTSRAGVRGLVESDITSVPRLFLAPRPSSPCTPPAENEIPFAIPTADLALPRSATVQLVRAAARSFGFFHVTDHGDVHTGTVDSAVSAVRAFHELPPATRSAFYTPACVGSVTYSTIPIPGPLLPWRDTLQVRFGPPAPDLSHLPEACRDALLEYQRCMTEFGKKIAGLLSEALGVGAERLERAMQVEGWLMACHYYPPCAEPAQVVGSMAHTDPSLFTVLAQDGVGGLQVRLDDGRWADVSPMPGALLVNVGDLLKYKSVEHRVVIKSSRDARVSIALFFNPAKREESDLFGPLPELVTPGNPQRYRTFNLTEFMDSRRKLGHGLSSIDRFRIAHE</sequence>
<accession>A0AAD8SWQ2</accession>
<reference evidence="7" key="1">
    <citation type="submission" date="2023-07" db="EMBL/GenBank/DDBJ databases">
        <title>A chromosome-level genome assembly of Lolium multiflorum.</title>
        <authorList>
            <person name="Chen Y."/>
            <person name="Copetti D."/>
            <person name="Kolliker R."/>
            <person name="Studer B."/>
        </authorList>
    </citation>
    <scope>NUCLEOTIDE SEQUENCE</scope>
    <source>
        <strain evidence="7">02402/16</strain>
        <tissue evidence="7">Leaf</tissue>
    </source>
</reference>
<keyword evidence="4 5" id="KW-0408">Iron</keyword>
<dbReference type="EMBL" id="JAUUTY010000003">
    <property type="protein sequence ID" value="KAK1665010.1"/>
    <property type="molecule type" value="Genomic_DNA"/>
</dbReference>
<keyword evidence="3 5" id="KW-0560">Oxidoreductase</keyword>
<dbReference type="GO" id="GO:0051213">
    <property type="term" value="F:dioxygenase activity"/>
    <property type="evidence" value="ECO:0007669"/>
    <property type="project" value="UniProtKB-ARBA"/>
</dbReference>
<dbReference type="InterPro" id="IPR005123">
    <property type="entry name" value="Oxoglu/Fe-dep_dioxygenase_dom"/>
</dbReference>
<evidence type="ECO:0000256" key="5">
    <source>
        <dbReference type="RuleBase" id="RU003682"/>
    </source>
</evidence>
<comment type="similarity">
    <text evidence="1 5">Belongs to the iron/ascorbate-dependent oxidoreductase family.</text>
</comment>
<dbReference type="Pfam" id="PF14226">
    <property type="entry name" value="DIOX_N"/>
    <property type="match status" value="1"/>
</dbReference>
<protein>
    <recommendedName>
        <fullName evidence="6">Fe2OG dioxygenase domain-containing protein</fullName>
    </recommendedName>
</protein>
<evidence type="ECO:0000313" key="7">
    <source>
        <dbReference type="EMBL" id="KAK1665010.1"/>
    </source>
</evidence>
<organism evidence="7 8">
    <name type="scientific">Lolium multiflorum</name>
    <name type="common">Italian ryegrass</name>
    <name type="synonym">Lolium perenne subsp. multiflorum</name>
    <dbReference type="NCBI Taxonomy" id="4521"/>
    <lineage>
        <taxon>Eukaryota</taxon>
        <taxon>Viridiplantae</taxon>
        <taxon>Streptophyta</taxon>
        <taxon>Embryophyta</taxon>
        <taxon>Tracheophyta</taxon>
        <taxon>Spermatophyta</taxon>
        <taxon>Magnoliopsida</taxon>
        <taxon>Liliopsida</taxon>
        <taxon>Poales</taxon>
        <taxon>Poaceae</taxon>
        <taxon>BOP clade</taxon>
        <taxon>Pooideae</taxon>
        <taxon>Poodae</taxon>
        <taxon>Poeae</taxon>
        <taxon>Poeae Chloroplast Group 2 (Poeae type)</taxon>
        <taxon>Loliodinae</taxon>
        <taxon>Loliinae</taxon>
        <taxon>Lolium</taxon>
    </lineage>
</organism>
<dbReference type="PROSITE" id="PS51471">
    <property type="entry name" value="FE2OG_OXY"/>
    <property type="match status" value="1"/>
</dbReference>
<keyword evidence="8" id="KW-1185">Reference proteome</keyword>
<dbReference type="AlphaFoldDB" id="A0AAD8SWQ2"/>
<evidence type="ECO:0000313" key="8">
    <source>
        <dbReference type="Proteomes" id="UP001231189"/>
    </source>
</evidence>
<dbReference type="InterPro" id="IPR026992">
    <property type="entry name" value="DIOX_N"/>
</dbReference>
<name>A0AAD8SWQ2_LOLMU</name>
<evidence type="ECO:0000256" key="3">
    <source>
        <dbReference type="ARBA" id="ARBA00023002"/>
    </source>
</evidence>